<organism evidence="1 2">
    <name type="scientific">Lysobacter brunescens</name>
    <dbReference type="NCBI Taxonomy" id="262323"/>
    <lineage>
        <taxon>Bacteria</taxon>
        <taxon>Pseudomonadati</taxon>
        <taxon>Pseudomonadota</taxon>
        <taxon>Gammaproteobacteria</taxon>
        <taxon>Lysobacterales</taxon>
        <taxon>Lysobacteraceae</taxon>
        <taxon>Lysobacter</taxon>
    </lineage>
</organism>
<proteinExistence type="predicted"/>
<dbReference type="SUPFAM" id="SSF140959">
    <property type="entry name" value="Indolic compounds 2,3-dioxygenase-like"/>
    <property type="match status" value="1"/>
</dbReference>
<comment type="caution">
    <text evidence="1">The sequence shown here is derived from an EMBL/GenBank/DDBJ whole genome shotgun (WGS) entry which is preliminary data.</text>
</comment>
<dbReference type="Gene3D" id="1.20.58.480">
    <property type="match status" value="2"/>
</dbReference>
<dbReference type="InterPro" id="IPR004981">
    <property type="entry name" value="Trp_2_3_dOase"/>
</dbReference>
<name>A0ABW2YC39_9GAMM</name>
<dbReference type="Proteomes" id="UP001597110">
    <property type="component" value="Unassembled WGS sequence"/>
</dbReference>
<dbReference type="Pfam" id="PF03301">
    <property type="entry name" value="Trp_dioxygenase"/>
    <property type="match status" value="1"/>
</dbReference>
<dbReference type="EMBL" id="JBHTIF010000001">
    <property type="protein sequence ID" value="MFD0725845.1"/>
    <property type="molecule type" value="Genomic_DNA"/>
</dbReference>
<dbReference type="RefSeq" id="WP_386823423.1">
    <property type="nucleotide sequence ID" value="NZ_JBHTIF010000001.1"/>
</dbReference>
<reference evidence="2" key="1">
    <citation type="journal article" date="2019" name="Int. J. Syst. Evol. Microbiol.">
        <title>The Global Catalogue of Microorganisms (GCM) 10K type strain sequencing project: providing services to taxonomists for standard genome sequencing and annotation.</title>
        <authorList>
            <consortium name="The Broad Institute Genomics Platform"/>
            <consortium name="The Broad Institute Genome Sequencing Center for Infectious Disease"/>
            <person name="Wu L."/>
            <person name="Ma J."/>
        </authorList>
    </citation>
    <scope>NUCLEOTIDE SEQUENCE [LARGE SCALE GENOMIC DNA]</scope>
    <source>
        <strain evidence="2">CCUG 55585</strain>
    </source>
</reference>
<dbReference type="PANTHER" id="PTHR10138:SF0">
    <property type="entry name" value="TRYPTOPHAN 2,3-DIOXYGENASE"/>
    <property type="match status" value="1"/>
</dbReference>
<evidence type="ECO:0000313" key="1">
    <source>
        <dbReference type="EMBL" id="MFD0725845.1"/>
    </source>
</evidence>
<accession>A0ABW2YC39</accession>
<protein>
    <submittedName>
        <fullName evidence="1">Tryptophan 2,3-dioxygenase family protein</fullName>
    </submittedName>
</protein>
<sequence length="235" mass="25891">MNECPVTNEVANQIPPTAGESEYASYMRTDMLLSLQRPDDELLHRDERLFQCVHQSTELWLKQAVFEIEHAITLIHDARPMAAAQILGRATDCIDLITGQLKLLSKMSSFDFGALRPALGKGSGLESPGWSSLRRAAPRLHAAFLAQCGASRSDLQEIFRSGHDQPLYVLAEALIDLDGKVSVWRLEHLFVAVRTIGTGGIGTKGMPVQTLANMLNHRLFPELWEARAALAGAYA</sequence>
<keyword evidence="2" id="KW-1185">Reference proteome</keyword>
<dbReference type="PANTHER" id="PTHR10138">
    <property type="entry name" value="TRYPTOPHAN 2,3-DIOXYGENASE"/>
    <property type="match status" value="1"/>
</dbReference>
<dbReference type="InterPro" id="IPR037217">
    <property type="entry name" value="Trp/Indoleamine_2_3_dOase-like"/>
</dbReference>
<evidence type="ECO:0000313" key="2">
    <source>
        <dbReference type="Proteomes" id="UP001597110"/>
    </source>
</evidence>
<gene>
    <name evidence="1" type="ORF">ACFQ0E_09570</name>
</gene>